<keyword evidence="1 2" id="KW-0443">Lipid metabolism</keyword>
<evidence type="ECO:0000256" key="1">
    <source>
        <dbReference type="ARBA" id="ARBA00023098"/>
    </source>
</evidence>
<dbReference type="SUPFAM" id="SSF52151">
    <property type="entry name" value="FabD/lysophospholipase-like"/>
    <property type="match status" value="1"/>
</dbReference>
<dbReference type="GO" id="GO:0016020">
    <property type="term" value="C:membrane"/>
    <property type="evidence" value="ECO:0007669"/>
    <property type="project" value="TreeGrafter"/>
</dbReference>
<keyword evidence="2" id="KW-0378">Hydrolase</keyword>
<dbReference type="GO" id="GO:0005737">
    <property type="term" value="C:cytoplasm"/>
    <property type="evidence" value="ECO:0007669"/>
    <property type="project" value="TreeGrafter"/>
</dbReference>
<dbReference type="GO" id="GO:0005811">
    <property type="term" value="C:lipid droplet"/>
    <property type="evidence" value="ECO:0007669"/>
    <property type="project" value="TreeGrafter"/>
</dbReference>
<dbReference type="Gene3D" id="3.40.1090.10">
    <property type="entry name" value="Cytosolic phospholipase A2 catalytic domain"/>
    <property type="match status" value="1"/>
</dbReference>
<feature type="active site" description="Nucleophile" evidence="2">
    <location>
        <position position="40"/>
    </location>
</feature>
<dbReference type="AlphaFoldDB" id="A0AB34JVF1"/>
<keyword evidence="5" id="KW-1185">Reference proteome</keyword>
<keyword evidence="2" id="KW-0442">Lipid degradation</keyword>
<evidence type="ECO:0000256" key="2">
    <source>
        <dbReference type="PROSITE-ProRule" id="PRU01161"/>
    </source>
</evidence>
<dbReference type="PANTHER" id="PTHR12406:SF45">
    <property type="entry name" value="PATATIN"/>
    <property type="match status" value="1"/>
</dbReference>
<evidence type="ECO:0000313" key="4">
    <source>
        <dbReference type="EMBL" id="KAL1524936.1"/>
    </source>
</evidence>
<dbReference type="PANTHER" id="PTHR12406">
    <property type="entry name" value="CALCIUM-INDEPENDENT PHOSPHOLIPASE A2 IPLA2 -RELATED"/>
    <property type="match status" value="1"/>
</dbReference>
<dbReference type="GO" id="GO:0019433">
    <property type="term" value="P:triglyceride catabolic process"/>
    <property type="evidence" value="ECO:0007669"/>
    <property type="project" value="TreeGrafter"/>
</dbReference>
<gene>
    <name evidence="4" type="ORF">AB1Y20_019812</name>
</gene>
<comment type="caution">
    <text evidence="2">Lacks conserved residue(s) required for the propagation of feature annotation.</text>
</comment>
<sequence>MRPAGLVFPGGGIFFWFQAGAISALSRRLTLSKVPVAGASAGALAATLAACESDVDDALHRALSLSEAAGVFERGPWGLRGVWGPMIEEWLDQLLPSDAAARCSGRVRIDVSQPRLFPPGLKSVALCEYEDKADLVSANMASVHIPLFIDGAWTRRHRGRRCVDGSIRFLGKRERLMPPGVVEESGRVRIASVDSHLMRARYNKPGSFLKLSSVDAVREMMEWGAIHVEEMDAGGKLDALDAFRR</sequence>
<feature type="active site" description="Proton acceptor" evidence="2">
    <location>
        <position position="164"/>
    </location>
</feature>
<dbReference type="GO" id="GO:0004806">
    <property type="term" value="F:triacylglycerol lipase activity"/>
    <property type="evidence" value="ECO:0007669"/>
    <property type="project" value="TreeGrafter"/>
</dbReference>
<dbReference type="InterPro" id="IPR033562">
    <property type="entry name" value="PLPL"/>
</dbReference>
<dbReference type="PROSITE" id="PS51635">
    <property type="entry name" value="PNPLA"/>
    <property type="match status" value="1"/>
</dbReference>
<feature type="short sequence motif" description="GXSXG" evidence="2">
    <location>
        <begin position="38"/>
        <end position="42"/>
    </location>
</feature>
<evidence type="ECO:0000313" key="5">
    <source>
        <dbReference type="Proteomes" id="UP001515480"/>
    </source>
</evidence>
<proteinExistence type="predicted"/>
<feature type="domain" description="PNPLA" evidence="3">
    <location>
        <begin position="6"/>
        <end position="178"/>
    </location>
</feature>
<accession>A0AB34JVF1</accession>
<dbReference type="Pfam" id="PF01734">
    <property type="entry name" value="Patatin"/>
    <property type="match status" value="1"/>
</dbReference>
<dbReference type="EMBL" id="JBGBPQ010000004">
    <property type="protein sequence ID" value="KAL1524936.1"/>
    <property type="molecule type" value="Genomic_DNA"/>
</dbReference>
<protein>
    <recommendedName>
        <fullName evidence="3">PNPLA domain-containing protein</fullName>
    </recommendedName>
</protein>
<dbReference type="InterPro" id="IPR002641">
    <property type="entry name" value="PNPLA_dom"/>
</dbReference>
<comment type="caution">
    <text evidence="4">The sequence shown here is derived from an EMBL/GenBank/DDBJ whole genome shotgun (WGS) entry which is preliminary data.</text>
</comment>
<evidence type="ECO:0000259" key="3">
    <source>
        <dbReference type="PROSITE" id="PS51635"/>
    </source>
</evidence>
<dbReference type="InterPro" id="IPR016035">
    <property type="entry name" value="Acyl_Trfase/lysoPLipase"/>
</dbReference>
<dbReference type="GO" id="GO:0055088">
    <property type="term" value="P:lipid homeostasis"/>
    <property type="evidence" value="ECO:0007669"/>
    <property type="project" value="TreeGrafter"/>
</dbReference>
<dbReference type="Proteomes" id="UP001515480">
    <property type="component" value="Unassembled WGS sequence"/>
</dbReference>
<reference evidence="4 5" key="1">
    <citation type="journal article" date="2024" name="Science">
        <title>Giant polyketide synthase enzymes in the biosynthesis of giant marine polyether toxins.</title>
        <authorList>
            <person name="Fallon T.R."/>
            <person name="Shende V.V."/>
            <person name="Wierzbicki I.H."/>
            <person name="Pendleton A.L."/>
            <person name="Watervoot N.F."/>
            <person name="Auber R.P."/>
            <person name="Gonzalez D.J."/>
            <person name="Wisecaver J.H."/>
            <person name="Moore B.S."/>
        </authorList>
    </citation>
    <scope>NUCLEOTIDE SEQUENCE [LARGE SCALE GENOMIC DNA]</scope>
    <source>
        <strain evidence="4 5">12B1</strain>
    </source>
</reference>
<organism evidence="4 5">
    <name type="scientific">Prymnesium parvum</name>
    <name type="common">Toxic golden alga</name>
    <dbReference type="NCBI Taxonomy" id="97485"/>
    <lineage>
        <taxon>Eukaryota</taxon>
        <taxon>Haptista</taxon>
        <taxon>Haptophyta</taxon>
        <taxon>Prymnesiophyceae</taxon>
        <taxon>Prymnesiales</taxon>
        <taxon>Prymnesiaceae</taxon>
        <taxon>Prymnesium</taxon>
    </lineage>
</organism>
<name>A0AB34JVF1_PRYPA</name>